<evidence type="ECO:0000256" key="2">
    <source>
        <dbReference type="ARBA" id="ARBA00005698"/>
    </source>
</evidence>
<keyword evidence="5" id="KW-0813">Transport</keyword>
<accession>A0A6G7SA83</accession>
<keyword evidence="8" id="KW-1278">Translocase</keyword>
<comment type="subcellular location">
    <subcellularLocation>
        <location evidence="1">Mitochondrion membrane</location>
        <topology evidence="1">Multi-pass membrane protein</topology>
    </subcellularLocation>
</comment>
<evidence type="ECO:0000256" key="13">
    <source>
        <dbReference type="ARBA" id="ARBA00023136"/>
    </source>
</evidence>
<evidence type="ECO:0000256" key="4">
    <source>
        <dbReference type="ARBA" id="ARBA00021095"/>
    </source>
</evidence>
<sequence>MNYSLKLFTLILSINLLITWNFIQMKHPLAMGLMLLLQTVMICLLSGLMLKTFWFSYILFLIMLGGMLVLFIYMTSLASNELFSISMKNLLFNMMMIFIMFIFILMEIYPSFNFMFNMDMNYTNNLLFINENSLDLIKLYNFPTMNLTLLLINYLFLTLIIIVKITSIFYGPLRQKN</sequence>
<comment type="similarity">
    <text evidence="2">Belongs to the complex I subunit 6 family.</text>
</comment>
<comment type="catalytic activity">
    <reaction evidence="15">
        <text>a ubiquinone + NADH + 5 H(+)(in) = a ubiquinol + NAD(+) + 4 H(+)(out)</text>
        <dbReference type="Rhea" id="RHEA:29091"/>
        <dbReference type="Rhea" id="RHEA-COMP:9565"/>
        <dbReference type="Rhea" id="RHEA-COMP:9566"/>
        <dbReference type="ChEBI" id="CHEBI:15378"/>
        <dbReference type="ChEBI" id="CHEBI:16389"/>
        <dbReference type="ChEBI" id="CHEBI:17976"/>
        <dbReference type="ChEBI" id="CHEBI:57540"/>
        <dbReference type="ChEBI" id="CHEBI:57945"/>
        <dbReference type="EC" id="7.1.1.2"/>
    </reaction>
</comment>
<feature type="transmembrane region" description="Helical" evidence="16">
    <location>
        <begin position="6"/>
        <end position="23"/>
    </location>
</feature>
<dbReference type="GO" id="GO:0031966">
    <property type="term" value="C:mitochondrial membrane"/>
    <property type="evidence" value="ECO:0007669"/>
    <property type="project" value="UniProtKB-SubCell"/>
</dbReference>
<reference evidence="17" key="1">
    <citation type="journal article" date="2019" name="Mitochondrial DNA Part B Resour">
        <title>Characterization of the complete mitochondrial genome of the snow crane-fly Chionea crassipes gracilistyla (Diptera, Tipuloidea, Limoniidae) with phylogenetic analysis.</title>
        <authorList>
            <person name="Kang Z."/>
            <person name="Zhang X."/>
            <person name="Yang D."/>
        </authorList>
    </citation>
    <scope>NUCLEOTIDE SEQUENCE</scope>
</reference>
<evidence type="ECO:0000256" key="16">
    <source>
        <dbReference type="SAM" id="Phobius"/>
    </source>
</evidence>
<dbReference type="EMBL" id="MK941181">
    <property type="protein sequence ID" value="QIJ98699.1"/>
    <property type="molecule type" value="Genomic_DNA"/>
</dbReference>
<dbReference type="PANTHER" id="PTHR11435">
    <property type="entry name" value="NADH UBIQUINONE OXIDOREDUCTASE SUBUNIT ND6"/>
    <property type="match status" value="1"/>
</dbReference>
<keyword evidence="11" id="KW-0520">NAD</keyword>
<keyword evidence="7 16" id="KW-0812">Transmembrane</keyword>
<name>A0A6G7SA83_9DIPT</name>
<geneLocation type="mitochondrion" evidence="17"/>
<feature type="transmembrane region" description="Helical" evidence="16">
    <location>
        <begin position="54"/>
        <end position="78"/>
    </location>
</feature>
<evidence type="ECO:0000256" key="8">
    <source>
        <dbReference type="ARBA" id="ARBA00022967"/>
    </source>
</evidence>
<keyword evidence="6" id="KW-0679">Respiratory chain</keyword>
<evidence type="ECO:0000256" key="12">
    <source>
        <dbReference type="ARBA" id="ARBA00023128"/>
    </source>
</evidence>
<keyword evidence="13 16" id="KW-0472">Membrane</keyword>
<evidence type="ECO:0000256" key="10">
    <source>
        <dbReference type="ARBA" id="ARBA00022989"/>
    </source>
</evidence>
<feature type="transmembrane region" description="Helical" evidence="16">
    <location>
        <begin position="90"/>
        <end position="112"/>
    </location>
</feature>
<evidence type="ECO:0000256" key="6">
    <source>
        <dbReference type="ARBA" id="ARBA00022660"/>
    </source>
</evidence>
<evidence type="ECO:0000256" key="5">
    <source>
        <dbReference type="ARBA" id="ARBA00022448"/>
    </source>
</evidence>
<evidence type="ECO:0000256" key="3">
    <source>
        <dbReference type="ARBA" id="ARBA00012944"/>
    </source>
</evidence>
<dbReference type="EC" id="7.1.1.2" evidence="3"/>
<keyword evidence="9" id="KW-0249">Electron transport</keyword>
<organism evidence="17">
    <name type="scientific">Chionea crassipes gracilistyla</name>
    <dbReference type="NCBI Taxonomy" id="2717027"/>
    <lineage>
        <taxon>Eukaryota</taxon>
        <taxon>Metazoa</taxon>
        <taxon>Ecdysozoa</taxon>
        <taxon>Arthropoda</taxon>
        <taxon>Hexapoda</taxon>
        <taxon>Insecta</taxon>
        <taxon>Pterygota</taxon>
        <taxon>Neoptera</taxon>
        <taxon>Endopterygota</taxon>
        <taxon>Diptera</taxon>
        <taxon>Nematocera</taxon>
        <taxon>Tipuloidea</taxon>
        <taxon>Chionea</taxon>
        <taxon>Chionea crassipes</taxon>
    </lineage>
</organism>
<evidence type="ECO:0000313" key="17">
    <source>
        <dbReference type="EMBL" id="QIJ98699.1"/>
    </source>
</evidence>
<gene>
    <name evidence="17" type="primary">ND6</name>
</gene>
<feature type="transmembrane region" description="Helical" evidence="16">
    <location>
        <begin position="151"/>
        <end position="173"/>
    </location>
</feature>
<dbReference type="AlphaFoldDB" id="A0A6G7SA83"/>
<dbReference type="GO" id="GO:0008137">
    <property type="term" value="F:NADH dehydrogenase (ubiquinone) activity"/>
    <property type="evidence" value="ECO:0007669"/>
    <property type="project" value="UniProtKB-EC"/>
</dbReference>
<dbReference type="InterPro" id="IPR050269">
    <property type="entry name" value="ComplexI_Subunit6"/>
</dbReference>
<evidence type="ECO:0000256" key="7">
    <source>
        <dbReference type="ARBA" id="ARBA00022692"/>
    </source>
</evidence>
<keyword evidence="12 17" id="KW-0496">Mitochondrion</keyword>
<evidence type="ECO:0000256" key="9">
    <source>
        <dbReference type="ARBA" id="ARBA00022982"/>
    </source>
</evidence>
<evidence type="ECO:0000256" key="11">
    <source>
        <dbReference type="ARBA" id="ARBA00023027"/>
    </source>
</evidence>
<evidence type="ECO:0000256" key="15">
    <source>
        <dbReference type="ARBA" id="ARBA00049551"/>
    </source>
</evidence>
<proteinExistence type="inferred from homology"/>
<keyword evidence="10 16" id="KW-1133">Transmembrane helix</keyword>
<feature type="transmembrane region" description="Helical" evidence="16">
    <location>
        <begin position="30"/>
        <end position="48"/>
    </location>
</feature>
<protein>
    <recommendedName>
        <fullName evidence="4">NADH-ubiquinone oxidoreductase chain 6</fullName>
        <ecNumber evidence="3">7.1.1.2</ecNumber>
    </recommendedName>
    <alternativeName>
        <fullName evidence="14">NADH dehydrogenase subunit 6</fullName>
    </alternativeName>
</protein>
<evidence type="ECO:0000256" key="1">
    <source>
        <dbReference type="ARBA" id="ARBA00004225"/>
    </source>
</evidence>
<dbReference type="PANTHER" id="PTHR11435:SF1">
    <property type="entry name" value="NADH-UBIQUINONE OXIDOREDUCTASE CHAIN 6"/>
    <property type="match status" value="1"/>
</dbReference>
<evidence type="ECO:0000256" key="14">
    <source>
        <dbReference type="ARBA" id="ARBA00031019"/>
    </source>
</evidence>